<reference evidence="4" key="1">
    <citation type="journal article" date="2019" name="Int. J. Syst. Evol. Microbiol.">
        <title>The Global Catalogue of Microorganisms (GCM) 10K type strain sequencing project: providing services to taxonomists for standard genome sequencing and annotation.</title>
        <authorList>
            <consortium name="The Broad Institute Genomics Platform"/>
            <consortium name="The Broad Institute Genome Sequencing Center for Infectious Disease"/>
            <person name="Wu L."/>
            <person name="Ma J."/>
        </authorList>
    </citation>
    <scope>NUCLEOTIDE SEQUENCE [LARGE SCALE GENOMIC DNA]</scope>
    <source>
        <strain evidence="4">KCTC 62195</strain>
    </source>
</reference>
<evidence type="ECO:0000313" key="3">
    <source>
        <dbReference type="EMBL" id="MFC2972097.1"/>
    </source>
</evidence>
<keyword evidence="1" id="KW-1133">Transmembrane helix</keyword>
<feature type="transmembrane region" description="Helical" evidence="1">
    <location>
        <begin position="35"/>
        <end position="51"/>
    </location>
</feature>
<keyword evidence="3" id="KW-0813">Transport</keyword>
<evidence type="ECO:0000259" key="2">
    <source>
        <dbReference type="Pfam" id="PF07885"/>
    </source>
</evidence>
<dbReference type="RefSeq" id="WP_377813726.1">
    <property type="nucleotide sequence ID" value="NZ_JBHRSJ010000012.1"/>
</dbReference>
<sequence length="214" mass="23041">MNEFLLRYRFRLLLLGSVLLCLVLGWPEPPLWLKWGALLGLLLAGINTLRRKLLLRRLALLIGLFNLALLGLGQLVALPRAMGDGLGSIALYILLGATLFRRVTSERPVTGELVYGLCALYLQIALAFAFAYQLVSALEPGALRGPAGPLMLDDFVYYSLATLTTVGYGDIHAIAPAARLLAGTEAVVGVMFIALAVARCVALMQDENSSGEDV</sequence>
<dbReference type="GO" id="GO:0034220">
    <property type="term" value="P:monoatomic ion transmembrane transport"/>
    <property type="evidence" value="ECO:0007669"/>
    <property type="project" value="UniProtKB-KW"/>
</dbReference>
<keyword evidence="3" id="KW-0406">Ion transport</keyword>
<feature type="transmembrane region" description="Helical" evidence="1">
    <location>
        <begin position="85"/>
        <end position="101"/>
    </location>
</feature>
<dbReference type="InterPro" id="IPR013099">
    <property type="entry name" value="K_chnl_dom"/>
</dbReference>
<feature type="domain" description="Potassium channel" evidence="2">
    <location>
        <begin position="154"/>
        <end position="205"/>
    </location>
</feature>
<dbReference type="SUPFAM" id="SSF81324">
    <property type="entry name" value="Voltage-gated potassium channels"/>
    <property type="match status" value="1"/>
</dbReference>
<evidence type="ECO:0000256" key="1">
    <source>
        <dbReference type="SAM" id="Phobius"/>
    </source>
</evidence>
<accession>A0ABV7ATM9</accession>
<comment type="caution">
    <text evidence="3">The sequence shown here is derived from an EMBL/GenBank/DDBJ whole genome shotgun (WGS) entry which is preliminary data.</text>
</comment>
<keyword evidence="1" id="KW-0472">Membrane</keyword>
<dbReference type="EMBL" id="JBHRSJ010000012">
    <property type="protein sequence ID" value="MFC2972097.1"/>
    <property type="molecule type" value="Genomic_DNA"/>
</dbReference>
<feature type="transmembrane region" description="Helical" evidence="1">
    <location>
        <begin position="186"/>
        <end position="204"/>
    </location>
</feature>
<keyword evidence="1" id="KW-0812">Transmembrane</keyword>
<protein>
    <submittedName>
        <fullName evidence="3">Potassium channel family protein</fullName>
    </submittedName>
</protein>
<feature type="transmembrane region" description="Helical" evidence="1">
    <location>
        <begin position="113"/>
        <end position="135"/>
    </location>
</feature>
<keyword evidence="3" id="KW-0407">Ion channel</keyword>
<feature type="transmembrane region" description="Helical" evidence="1">
    <location>
        <begin position="58"/>
        <end position="79"/>
    </location>
</feature>
<feature type="transmembrane region" description="Helical" evidence="1">
    <location>
        <begin position="155"/>
        <end position="174"/>
    </location>
</feature>
<keyword evidence="4" id="KW-1185">Reference proteome</keyword>
<dbReference type="Pfam" id="PF07885">
    <property type="entry name" value="Ion_trans_2"/>
    <property type="match status" value="1"/>
</dbReference>
<gene>
    <name evidence="3" type="ORF">ACFOJE_07720</name>
</gene>
<name>A0ABV7ATM9_9GAMM</name>
<dbReference type="Proteomes" id="UP001595457">
    <property type="component" value="Unassembled WGS sequence"/>
</dbReference>
<evidence type="ECO:0000313" key="4">
    <source>
        <dbReference type="Proteomes" id="UP001595457"/>
    </source>
</evidence>
<dbReference type="Gene3D" id="1.10.287.70">
    <property type="match status" value="1"/>
</dbReference>
<organism evidence="3 4">
    <name type="scientific">Azotobacter bryophylli</name>
    <dbReference type="NCBI Taxonomy" id="1986537"/>
    <lineage>
        <taxon>Bacteria</taxon>
        <taxon>Pseudomonadati</taxon>
        <taxon>Pseudomonadota</taxon>
        <taxon>Gammaproteobacteria</taxon>
        <taxon>Pseudomonadales</taxon>
        <taxon>Pseudomonadaceae</taxon>
        <taxon>Azotobacter</taxon>
    </lineage>
</organism>
<proteinExistence type="predicted"/>